<evidence type="ECO:0000313" key="3">
    <source>
        <dbReference type="Proteomes" id="UP000054564"/>
    </source>
</evidence>
<organism evidence="2 3">
    <name type="scientific">Puccinia striiformis f. sp. tritici PST-78</name>
    <dbReference type="NCBI Taxonomy" id="1165861"/>
    <lineage>
        <taxon>Eukaryota</taxon>
        <taxon>Fungi</taxon>
        <taxon>Dikarya</taxon>
        <taxon>Basidiomycota</taxon>
        <taxon>Pucciniomycotina</taxon>
        <taxon>Pucciniomycetes</taxon>
        <taxon>Pucciniales</taxon>
        <taxon>Pucciniaceae</taxon>
        <taxon>Puccinia</taxon>
    </lineage>
</organism>
<feature type="compositionally biased region" description="Basic and acidic residues" evidence="1">
    <location>
        <begin position="275"/>
        <end position="289"/>
    </location>
</feature>
<gene>
    <name evidence="2" type="ORF">PSTG_05996</name>
</gene>
<sequence length="468" mass="53750">MQVGRSRTRRDTRSQAIRWRDSDILAKQKRLLKLHGTRWSELNRLPYWNPVMNVALGVMHNWYEGVLQHHWRICWAFGPKPSKHATHDDQLDDWDDYKSDDSNTSLDFQNNALSHIWKAILDIIVPRGVTQVPPNLGDPKHGKLEASEWHSLSSTYLPLSLIDFFVNNPATLKPCFSTFQTYLLYTESSNIVFDNPKIVPNHRYALHLPEQIRWWGPLSNVSEFSGERVNGMLQKMKTNSIVGQIEGTVIREFCQTQRFNSQAPTWSLETNDNEPESKHDNESESKSPRLVELHPKLYVGLLNKLQAEHSTLRNYQDYPHPDGSSVLTPYANEEDAFTSKTGIYFSKTKQNRLVAYDKNGHTRYGWITHIYSLPELNGRVLVAVNSLVDACSGDAVEFIDSFLQTLNNLQQKVVPADAGRELLDPWELIAVCGYRHLPAWTFGYHLPLIVLRQIPHDSSPLLFPLSTK</sequence>
<name>A0A0L0VNM5_9BASI</name>
<dbReference type="STRING" id="1165861.A0A0L0VNM5"/>
<dbReference type="PANTHER" id="PTHR31912">
    <property type="entry name" value="IP13529P"/>
    <property type="match status" value="1"/>
</dbReference>
<dbReference type="PANTHER" id="PTHR31912:SF34">
    <property type="entry name" value="NOTOCHORD-RELATED PROTEIN"/>
    <property type="match status" value="1"/>
</dbReference>
<dbReference type="Proteomes" id="UP000054564">
    <property type="component" value="Unassembled WGS sequence"/>
</dbReference>
<reference evidence="3" key="1">
    <citation type="submission" date="2014-03" db="EMBL/GenBank/DDBJ databases">
        <title>The Genome Sequence of Puccinia striiformis f. sp. tritici PST-78.</title>
        <authorList>
            <consortium name="The Broad Institute Genome Sequencing Platform"/>
            <person name="Cuomo C."/>
            <person name="Hulbert S."/>
            <person name="Chen X."/>
            <person name="Walker B."/>
            <person name="Young S.K."/>
            <person name="Zeng Q."/>
            <person name="Gargeya S."/>
            <person name="Fitzgerald M."/>
            <person name="Haas B."/>
            <person name="Abouelleil A."/>
            <person name="Alvarado L."/>
            <person name="Arachchi H.M."/>
            <person name="Berlin A.M."/>
            <person name="Chapman S.B."/>
            <person name="Goldberg J."/>
            <person name="Griggs A."/>
            <person name="Gujja S."/>
            <person name="Hansen M."/>
            <person name="Howarth C."/>
            <person name="Imamovic A."/>
            <person name="Larimer J."/>
            <person name="McCowan C."/>
            <person name="Montmayeur A."/>
            <person name="Murphy C."/>
            <person name="Neiman D."/>
            <person name="Pearson M."/>
            <person name="Priest M."/>
            <person name="Roberts A."/>
            <person name="Saif S."/>
            <person name="Shea T."/>
            <person name="Sisk P."/>
            <person name="Sykes S."/>
            <person name="Wortman J."/>
            <person name="Nusbaum C."/>
            <person name="Birren B."/>
        </authorList>
    </citation>
    <scope>NUCLEOTIDE SEQUENCE [LARGE SCALE GENOMIC DNA]</scope>
    <source>
        <strain evidence="3">race PST-78</strain>
    </source>
</reference>
<protein>
    <submittedName>
        <fullName evidence="2">Uncharacterized protein</fullName>
    </submittedName>
</protein>
<dbReference type="AlphaFoldDB" id="A0A0L0VNM5"/>
<evidence type="ECO:0000256" key="1">
    <source>
        <dbReference type="SAM" id="MobiDB-lite"/>
    </source>
</evidence>
<comment type="caution">
    <text evidence="2">The sequence shown here is derived from an EMBL/GenBank/DDBJ whole genome shotgun (WGS) entry which is preliminary data.</text>
</comment>
<accession>A0A0L0VNM5</accession>
<dbReference type="OrthoDB" id="2506519at2759"/>
<feature type="region of interest" description="Disordered" evidence="1">
    <location>
        <begin position="264"/>
        <end position="289"/>
    </location>
</feature>
<keyword evidence="3" id="KW-1185">Reference proteome</keyword>
<evidence type="ECO:0000313" key="2">
    <source>
        <dbReference type="EMBL" id="KNF00861.1"/>
    </source>
</evidence>
<proteinExistence type="predicted"/>
<dbReference type="EMBL" id="AJIL01000034">
    <property type="protein sequence ID" value="KNF00861.1"/>
    <property type="molecule type" value="Genomic_DNA"/>
</dbReference>